<dbReference type="Proteomes" id="UP001317629">
    <property type="component" value="Chromosome"/>
</dbReference>
<evidence type="ECO:0008006" key="4">
    <source>
        <dbReference type="Google" id="ProtNLM"/>
    </source>
</evidence>
<dbReference type="SUPFAM" id="SSF52096">
    <property type="entry name" value="ClpP/crotonase"/>
    <property type="match status" value="1"/>
</dbReference>
<organism evidence="2 3">
    <name type="scientific">Methylocystis iwaonis</name>
    <dbReference type="NCBI Taxonomy" id="2885079"/>
    <lineage>
        <taxon>Bacteria</taxon>
        <taxon>Pseudomonadati</taxon>
        <taxon>Pseudomonadota</taxon>
        <taxon>Alphaproteobacteria</taxon>
        <taxon>Hyphomicrobiales</taxon>
        <taxon>Methylocystaceae</taxon>
        <taxon>Methylocystis</taxon>
    </lineage>
</organism>
<dbReference type="EMBL" id="AP027142">
    <property type="protein sequence ID" value="BDV35907.1"/>
    <property type="molecule type" value="Genomic_DNA"/>
</dbReference>
<accession>A0ABM8ED18</accession>
<reference evidence="2 3" key="1">
    <citation type="journal article" date="2023" name="Int. J. Syst. Evol. Microbiol.">
        <title>Methylocystis iwaonis sp. nov., a type II methane-oxidizing bacterium from surface soil of a rice paddy field in Japan, and emended description of the genus Methylocystis (ex Whittenbury et al. 1970) Bowman et al. 1993.</title>
        <authorList>
            <person name="Kaise H."/>
            <person name="Sawadogo J.B."/>
            <person name="Alam M.S."/>
            <person name="Ueno C."/>
            <person name="Dianou D."/>
            <person name="Shinjo R."/>
            <person name="Asakawa S."/>
        </authorList>
    </citation>
    <scope>NUCLEOTIDE SEQUENCE [LARGE SCALE GENOMIC DNA]</scope>
    <source>
        <strain evidence="2 3">SS37A-Re</strain>
    </source>
</reference>
<gene>
    <name evidence="2" type="ORF">SS37A_34360</name>
</gene>
<evidence type="ECO:0000313" key="2">
    <source>
        <dbReference type="EMBL" id="BDV35907.1"/>
    </source>
</evidence>
<feature type="chain" id="PRO_5045193502" description="Periplasmic protein-like protein" evidence="1">
    <location>
        <begin position="31"/>
        <end position="230"/>
    </location>
</feature>
<evidence type="ECO:0000256" key="1">
    <source>
        <dbReference type="SAM" id="SignalP"/>
    </source>
</evidence>
<dbReference type="InterPro" id="IPR029045">
    <property type="entry name" value="ClpP/crotonase-like_dom_sf"/>
</dbReference>
<protein>
    <recommendedName>
        <fullName evidence="4">Periplasmic protein-like protein</fullName>
    </recommendedName>
</protein>
<evidence type="ECO:0000313" key="3">
    <source>
        <dbReference type="Proteomes" id="UP001317629"/>
    </source>
</evidence>
<sequence length="230" mass="24596">MMRAIMKLRTLALGALGLFALATFSPPAGAAEEMNFRVVGLDAGNCGANCPQVIAAQGEIGEGTPNAFLSFVRENVGGGNLHGILLLDSPGGKVVASMELGQALRRLGMAVIVARPAAEQASRNMALVSGRCYSACVYALMGGRKRVIPPQSRVGIHRMFNYSTSFDFSEGFVRERNYDDGGMRAMLARYASGMGVSPDLVNLAERTSPDQLYMLSGSDITRWRLGSRKL</sequence>
<keyword evidence="3" id="KW-1185">Reference proteome</keyword>
<feature type="signal peptide" evidence="1">
    <location>
        <begin position="1"/>
        <end position="30"/>
    </location>
</feature>
<proteinExistence type="predicted"/>
<dbReference type="RefSeq" id="WP_281929420.1">
    <property type="nucleotide sequence ID" value="NZ_AP027142.1"/>
</dbReference>
<keyword evidence="1" id="KW-0732">Signal</keyword>
<dbReference type="Gene3D" id="3.90.226.10">
    <property type="entry name" value="2-enoyl-CoA Hydratase, Chain A, domain 1"/>
    <property type="match status" value="1"/>
</dbReference>
<name>A0ABM8ED18_9HYPH</name>